<sequence>MKIAILSAALAFAPVSSAFATGADFDSGNYMLQHCEHYITKNGQFDVWDGECGGTIGTLTFLASVLPEGFKTCPPKGYTKEQAARVVVAYMRNNPQILNEPYRILAMTALSQAWPCKSSSRQ</sequence>
<feature type="signal peptide" evidence="1">
    <location>
        <begin position="1"/>
        <end position="20"/>
    </location>
</feature>
<feature type="chain" id="PRO_5008685184" description="Rap1a immunity protein domain-containing protein" evidence="1">
    <location>
        <begin position="21"/>
        <end position="122"/>
    </location>
</feature>
<keyword evidence="1" id="KW-0732">Signal</keyword>
<gene>
    <name evidence="3" type="ORF">GA0061099_1005404</name>
</gene>
<evidence type="ECO:0000256" key="1">
    <source>
        <dbReference type="SAM" id="SignalP"/>
    </source>
</evidence>
<name>A0A1C3W7X1_9BRAD</name>
<evidence type="ECO:0000313" key="4">
    <source>
        <dbReference type="Proteomes" id="UP000183174"/>
    </source>
</evidence>
<dbReference type="AlphaFoldDB" id="A0A1C3W7X1"/>
<organism evidence="3 4">
    <name type="scientific">Bradyrhizobium yuanmingense</name>
    <dbReference type="NCBI Taxonomy" id="108015"/>
    <lineage>
        <taxon>Bacteria</taxon>
        <taxon>Pseudomonadati</taxon>
        <taxon>Pseudomonadota</taxon>
        <taxon>Alphaproteobacteria</taxon>
        <taxon>Hyphomicrobiales</taxon>
        <taxon>Nitrobacteraceae</taxon>
        <taxon>Bradyrhizobium</taxon>
    </lineage>
</organism>
<evidence type="ECO:0000259" key="2">
    <source>
        <dbReference type="Pfam" id="PF18602"/>
    </source>
</evidence>
<accession>A0A1C3W7X1</accession>
<feature type="domain" description="Rap1a immunity protein" evidence="2">
    <location>
        <begin position="28"/>
        <end position="116"/>
    </location>
</feature>
<dbReference type="Proteomes" id="UP000183174">
    <property type="component" value="Unassembled WGS sequence"/>
</dbReference>
<protein>
    <recommendedName>
        <fullName evidence="2">Rap1a immunity protein domain-containing protein</fullName>
    </recommendedName>
</protein>
<proteinExistence type="predicted"/>
<dbReference type="Gene3D" id="1.10.890.40">
    <property type="match status" value="1"/>
</dbReference>
<dbReference type="Pfam" id="PF18602">
    <property type="entry name" value="Rap1a"/>
    <property type="match status" value="1"/>
</dbReference>
<dbReference type="RefSeq" id="WP_074447980.1">
    <property type="nucleotide sequence ID" value="NZ_FMAE01000005.1"/>
</dbReference>
<dbReference type="EMBL" id="FMAE01000005">
    <property type="protein sequence ID" value="SCB35981.1"/>
    <property type="molecule type" value="Genomic_DNA"/>
</dbReference>
<evidence type="ECO:0000313" key="3">
    <source>
        <dbReference type="EMBL" id="SCB35981.1"/>
    </source>
</evidence>
<reference evidence="3 4" key="1">
    <citation type="submission" date="2016-08" db="EMBL/GenBank/DDBJ databases">
        <authorList>
            <person name="Seilhamer J.J."/>
        </authorList>
    </citation>
    <scope>NUCLEOTIDE SEQUENCE [LARGE SCALE GENOMIC DNA]</scope>
    <source>
        <strain evidence="3 4">CCBAU 10071</strain>
    </source>
</reference>
<dbReference type="InterPro" id="IPR041238">
    <property type="entry name" value="Rap1a"/>
</dbReference>